<sequence>MQAMGNCFKSTSSSEEFILLRDNSSLRDLSEEPSLPLPDQEAASGPVYYLTPSKRRRACELTEEEQIEIVERIDLIQQVPKGLYDDGKKERECVICLEEFAVGDAVHFLPCMHIYHLNCIEDWLMRSFTCPSCMKPVDVTHLTNIQTK</sequence>
<dbReference type="EMBL" id="CM023481">
    <property type="protein sequence ID" value="KAH6944477.1"/>
    <property type="molecule type" value="Genomic_DNA"/>
</dbReference>
<protein>
    <submittedName>
        <fullName evidence="1">Uncharacterized protein</fullName>
    </submittedName>
</protein>
<gene>
    <name evidence="1" type="ORF">HPB50_003351</name>
</gene>
<dbReference type="Proteomes" id="UP000821845">
    <property type="component" value="Chromosome 1"/>
</dbReference>
<evidence type="ECO:0000313" key="1">
    <source>
        <dbReference type="EMBL" id="KAH6944477.1"/>
    </source>
</evidence>
<comment type="caution">
    <text evidence="1">The sequence shown here is derived from an EMBL/GenBank/DDBJ whole genome shotgun (WGS) entry which is preliminary data.</text>
</comment>
<proteinExistence type="predicted"/>
<keyword evidence="2" id="KW-1185">Reference proteome</keyword>
<reference evidence="1" key="1">
    <citation type="submission" date="2020-05" db="EMBL/GenBank/DDBJ databases">
        <title>Large-scale comparative analyses of tick genomes elucidate their genetic diversity and vector capacities.</title>
        <authorList>
            <person name="Jia N."/>
            <person name="Wang J."/>
            <person name="Shi W."/>
            <person name="Du L."/>
            <person name="Sun Y."/>
            <person name="Zhan W."/>
            <person name="Jiang J."/>
            <person name="Wang Q."/>
            <person name="Zhang B."/>
            <person name="Ji P."/>
            <person name="Sakyi L.B."/>
            <person name="Cui X."/>
            <person name="Yuan T."/>
            <person name="Jiang B."/>
            <person name="Yang W."/>
            <person name="Lam T.T.-Y."/>
            <person name="Chang Q."/>
            <person name="Ding S."/>
            <person name="Wang X."/>
            <person name="Zhu J."/>
            <person name="Ruan X."/>
            <person name="Zhao L."/>
            <person name="Wei J."/>
            <person name="Que T."/>
            <person name="Du C."/>
            <person name="Cheng J."/>
            <person name="Dai P."/>
            <person name="Han X."/>
            <person name="Huang E."/>
            <person name="Gao Y."/>
            <person name="Liu J."/>
            <person name="Shao H."/>
            <person name="Ye R."/>
            <person name="Li L."/>
            <person name="Wei W."/>
            <person name="Wang X."/>
            <person name="Wang C."/>
            <person name="Yang T."/>
            <person name="Huo Q."/>
            <person name="Li W."/>
            <person name="Guo W."/>
            <person name="Chen H."/>
            <person name="Zhou L."/>
            <person name="Ni X."/>
            <person name="Tian J."/>
            <person name="Zhou Y."/>
            <person name="Sheng Y."/>
            <person name="Liu T."/>
            <person name="Pan Y."/>
            <person name="Xia L."/>
            <person name="Li J."/>
            <person name="Zhao F."/>
            <person name="Cao W."/>
        </authorList>
    </citation>
    <scope>NUCLEOTIDE SEQUENCE</scope>
    <source>
        <strain evidence="1">Hyas-2018</strain>
    </source>
</reference>
<name>A0ACB7TAF5_HYAAI</name>
<accession>A0ACB7TAF5</accession>
<organism evidence="1 2">
    <name type="scientific">Hyalomma asiaticum</name>
    <name type="common">Tick</name>
    <dbReference type="NCBI Taxonomy" id="266040"/>
    <lineage>
        <taxon>Eukaryota</taxon>
        <taxon>Metazoa</taxon>
        <taxon>Ecdysozoa</taxon>
        <taxon>Arthropoda</taxon>
        <taxon>Chelicerata</taxon>
        <taxon>Arachnida</taxon>
        <taxon>Acari</taxon>
        <taxon>Parasitiformes</taxon>
        <taxon>Ixodida</taxon>
        <taxon>Ixodoidea</taxon>
        <taxon>Ixodidae</taxon>
        <taxon>Hyalomminae</taxon>
        <taxon>Hyalomma</taxon>
    </lineage>
</organism>
<evidence type="ECO:0000313" key="2">
    <source>
        <dbReference type="Proteomes" id="UP000821845"/>
    </source>
</evidence>